<accession>A0ABU6L8U1</accession>
<protein>
    <submittedName>
        <fullName evidence="2">Uncharacterized protein</fullName>
    </submittedName>
</protein>
<gene>
    <name evidence="2" type="ORF">VXS06_14645</name>
</gene>
<comment type="caution">
    <text evidence="2">The sequence shown here is derived from an EMBL/GenBank/DDBJ whole genome shotgun (WGS) entry which is preliminary data.</text>
</comment>
<keyword evidence="3" id="KW-1185">Reference proteome</keyword>
<sequence length="81" mass="9014">MYENELIVLDGVCSKRISAVLAIAGSITLPLSNKDAKILKGLRPVLISDDECQSLSGIGYKNSIGRGNKSQRKRNRKNRWR</sequence>
<dbReference type="EMBL" id="JAYXUG010000013">
    <property type="protein sequence ID" value="MEC6833003.1"/>
    <property type="molecule type" value="Genomic_DNA"/>
</dbReference>
<evidence type="ECO:0000256" key="1">
    <source>
        <dbReference type="SAM" id="MobiDB-lite"/>
    </source>
</evidence>
<name>A0ABU6L8U1_9GAMM</name>
<dbReference type="Proteomes" id="UP001306119">
    <property type="component" value="Unassembled WGS sequence"/>
</dbReference>
<dbReference type="RefSeq" id="WP_327775303.1">
    <property type="nucleotide sequence ID" value="NZ_JAYXUG010000013.1"/>
</dbReference>
<proteinExistence type="predicted"/>
<evidence type="ECO:0000313" key="2">
    <source>
        <dbReference type="EMBL" id="MEC6833003.1"/>
    </source>
</evidence>
<feature type="region of interest" description="Disordered" evidence="1">
    <location>
        <begin position="56"/>
        <end position="81"/>
    </location>
</feature>
<feature type="compositionally biased region" description="Basic residues" evidence="1">
    <location>
        <begin position="69"/>
        <end position="81"/>
    </location>
</feature>
<reference evidence="2 3" key="1">
    <citation type="submission" date="2024-01" db="EMBL/GenBank/DDBJ databases">
        <title>Active colonisers of the gastrointestinal tract of Atlantic salmon farmed in a warm water region.</title>
        <authorList>
            <person name="Bowman J.P."/>
        </authorList>
    </citation>
    <scope>NUCLEOTIDE SEQUENCE [LARGE SCALE GENOMIC DNA]</scope>
    <source>
        <strain evidence="2 3">S3MW1</strain>
    </source>
</reference>
<organism evidence="2 3">
    <name type="scientific">Photobacterium toruni</name>
    <dbReference type="NCBI Taxonomy" id="1935446"/>
    <lineage>
        <taxon>Bacteria</taxon>
        <taxon>Pseudomonadati</taxon>
        <taxon>Pseudomonadota</taxon>
        <taxon>Gammaproteobacteria</taxon>
        <taxon>Vibrionales</taxon>
        <taxon>Vibrionaceae</taxon>
        <taxon>Photobacterium</taxon>
    </lineage>
</organism>
<evidence type="ECO:0000313" key="3">
    <source>
        <dbReference type="Proteomes" id="UP001306119"/>
    </source>
</evidence>